<dbReference type="Pfam" id="PF01497">
    <property type="entry name" value="Peripla_BP_2"/>
    <property type="match status" value="1"/>
</dbReference>
<dbReference type="PANTHER" id="PTHR30535:SF36">
    <property type="entry name" value="HIGH-AFFINITY HEME UPTAKE SYSTEM PROTEIN ISDE"/>
    <property type="match status" value="1"/>
</dbReference>
<dbReference type="SUPFAM" id="SSF53807">
    <property type="entry name" value="Helical backbone' metal receptor"/>
    <property type="match status" value="1"/>
</dbReference>
<reference evidence="7" key="1">
    <citation type="submission" date="2015-08" db="EMBL/GenBank/DDBJ databases">
        <title>Genome sequencing project for genomic taxonomy and phylogenomics of Bacillus-like bacteria.</title>
        <authorList>
            <person name="Liu B."/>
            <person name="Wang J."/>
            <person name="Zhu Y."/>
            <person name="Liu G."/>
            <person name="Chen Q."/>
            <person name="Chen Z."/>
            <person name="Lan J."/>
            <person name="Che J."/>
            <person name="Ge C."/>
            <person name="Shi H."/>
            <person name="Pan Z."/>
            <person name="Liu X."/>
        </authorList>
    </citation>
    <scope>NUCLEOTIDE SEQUENCE [LARGE SCALE GENOMIC DNA]</scope>
    <source>
        <strain evidence="7">FJAT-22460</strain>
    </source>
</reference>
<comment type="similarity">
    <text evidence="1">Belongs to the bacterial solute-binding protein 8 family.</text>
</comment>
<organism evidence="6 7">
    <name type="scientific">Paenibacillus solani</name>
    <dbReference type="NCBI Taxonomy" id="1705565"/>
    <lineage>
        <taxon>Bacteria</taxon>
        <taxon>Bacillati</taxon>
        <taxon>Bacillota</taxon>
        <taxon>Bacilli</taxon>
        <taxon>Bacillales</taxon>
        <taxon>Paenibacillaceae</taxon>
        <taxon>Paenibacillus</taxon>
    </lineage>
</organism>
<protein>
    <submittedName>
        <fullName evidence="6">Ferrichrome ABC transporter substrate-binding protein</fullName>
    </submittedName>
</protein>
<keyword evidence="7" id="KW-1185">Reference proteome</keyword>
<feature type="chain" id="PRO_5039383478" evidence="4">
    <location>
        <begin position="23"/>
        <end position="354"/>
    </location>
</feature>
<dbReference type="AlphaFoldDB" id="A0A0M1NIW0"/>
<dbReference type="OrthoDB" id="66025at2"/>
<dbReference type="InterPro" id="IPR002491">
    <property type="entry name" value="ABC_transptr_periplasmic_BD"/>
</dbReference>
<dbReference type="PATRIC" id="fig|1705565.3.peg.39"/>
<dbReference type="PROSITE" id="PS51257">
    <property type="entry name" value="PROKAR_LIPOPROTEIN"/>
    <property type="match status" value="1"/>
</dbReference>
<evidence type="ECO:0000256" key="1">
    <source>
        <dbReference type="ARBA" id="ARBA00008814"/>
    </source>
</evidence>
<dbReference type="InterPro" id="IPR050902">
    <property type="entry name" value="ABC_Transporter_SBP"/>
</dbReference>
<evidence type="ECO:0000313" key="6">
    <source>
        <dbReference type="EMBL" id="KOR81975.1"/>
    </source>
</evidence>
<dbReference type="Proteomes" id="UP000036932">
    <property type="component" value="Unassembled WGS sequence"/>
</dbReference>
<evidence type="ECO:0000256" key="2">
    <source>
        <dbReference type="ARBA" id="ARBA00022729"/>
    </source>
</evidence>
<comment type="caution">
    <text evidence="6">The sequence shown here is derived from an EMBL/GenBank/DDBJ whole genome shotgun (WGS) entry which is preliminary data.</text>
</comment>
<keyword evidence="2 4" id="KW-0732">Signal</keyword>
<evidence type="ECO:0000256" key="4">
    <source>
        <dbReference type="SAM" id="SignalP"/>
    </source>
</evidence>
<dbReference type="InterPro" id="IPR054828">
    <property type="entry name" value="Vit_B12_bind_prot"/>
</dbReference>
<proteinExistence type="inferred from homology"/>
<feature type="region of interest" description="Disordered" evidence="3">
    <location>
        <begin position="32"/>
        <end position="78"/>
    </location>
</feature>
<evidence type="ECO:0000256" key="3">
    <source>
        <dbReference type="SAM" id="MobiDB-lite"/>
    </source>
</evidence>
<accession>A0A0M1NIW0</accession>
<dbReference type="RefSeq" id="WP_054404308.1">
    <property type="nucleotide sequence ID" value="NZ_LIUT01000005.1"/>
</dbReference>
<name>A0A0M1NIW0_9BACL</name>
<evidence type="ECO:0000313" key="7">
    <source>
        <dbReference type="Proteomes" id="UP000036932"/>
    </source>
</evidence>
<dbReference type="Gene3D" id="3.40.50.1980">
    <property type="entry name" value="Nitrogenase molybdenum iron protein domain"/>
    <property type="match status" value="2"/>
</dbReference>
<evidence type="ECO:0000259" key="5">
    <source>
        <dbReference type="PROSITE" id="PS50983"/>
    </source>
</evidence>
<feature type="domain" description="Fe/B12 periplasmic-binding" evidence="5">
    <location>
        <begin position="97"/>
        <end position="354"/>
    </location>
</feature>
<dbReference type="NCBIfam" id="NF038402">
    <property type="entry name" value="TroA_like"/>
    <property type="match status" value="1"/>
</dbReference>
<gene>
    <name evidence="6" type="ORF">AM231_20620</name>
</gene>
<sequence>MRIGSWKLYIFIISLILLVACGNTEPAGSEAAATNQQVVSGDDGADNTVEAGKETDNQDSSTDSTVDNKEPSGEQVAVDEAKVSELLAQFGGKTPETAVTLSVAITELYNALGLELAGVPSTQSQLPAAYDDVERIGSSHQPDLEKIAALQPDTILSPASIKESIDKMFKPSGLPAAYLPVDSLDELKASTATLGRLYGKEDKAQEVLQAFAKEEAQILTAVEGKTAPKVMFLFGSTEYLMLMNENTFAGSLAKNLGASNVVADTLKSSETYVPFNMESVVEANPDVILLVAHGDADAVAKKFEEDVKKNGAWEKLQAFKNGKMQPLDYNLFGVASLTKAPEAYKALSSILYSE</sequence>
<dbReference type="PANTHER" id="PTHR30535">
    <property type="entry name" value="VITAMIN B12-BINDING PROTEIN"/>
    <property type="match status" value="1"/>
</dbReference>
<dbReference type="GO" id="GO:0071281">
    <property type="term" value="P:cellular response to iron ion"/>
    <property type="evidence" value="ECO:0007669"/>
    <property type="project" value="TreeGrafter"/>
</dbReference>
<feature type="signal peptide" evidence="4">
    <location>
        <begin position="1"/>
        <end position="22"/>
    </location>
</feature>
<dbReference type="EMBL" id="LIUT01000005">
    <property type="protein sequence ID" value="KOR81975.1"/>
    <property type="molecule type" value="Genomic_DNA"/>
</dbReference>
<dbReference type="PROSITE" id="PS50983">
    <property type="entry name" value="FE_B12_PBP"/>
    <property type="match status" value="1"/>
</dbReference>